<dbReference type="OrthoDB" id="2375606at2"/>
<dbReference type="InterPro" id="IPR016120">
    <property type="entry name" value="Sig_transdc_His_kin_SpoOB"/>
</dbReference>
<feature type="transmembrane region" description="Helical" evidence="4">
    <location>
        <begin position="46"/>
        <end position="64"/>
    </location>
</feature>
<dbReference type="Pfam" id="PF14689">
    <property type="entry name" value="SPOB_a"/>
    <property type="match status" value="1"/>
</dbReference>
<evidence type="ECO:0000313" key="7">
    <source>
        <dbReference type="Proteomes" id="UP000295418"/>
    </source>
</evidence>
<evidence type="ECO:0000256" key="1">
    <source>
        <dbReference type="ARBA" id="ARBA00022553"/>
    </source>
</evidence>
<keyword evidence="2" id="KW-0808">Transferase</keyword>
<dbReference type="Gene3D" id="1.10.287.130">
    <property type="match status" value="1"/>
</dbReference>
<dbReference type="RefSeq" id="WP_132419559.1">
    <property type="nucleotide sequence ID" value="NZ_SKFG01000022.1"/>
</dbReference>
<comment type="caution">
    <text evidence="6">The sequence shown here is derived from an EMBL/GenBank/DDBJ whole genome shotgun (WGS) entry which is preliminary data.</text>
</comment>
<sequence>MMKDIHSGVDMNIARGIQMYHWTSRNIWFILSIVTALLSVINSIHISIRVILILLAIVCGYVGIGQYKRKLQMEQSAKLAAQLEKNDLSLLQIAGRMRHDLMNDMQILFGYIQLKKYDKLQSAMEKIRDNVLQESYLSKLGIPALIVYLLTFRCGSCGMDLEVEMDEEINLAELPIMPDYITSATRGMIEMFQAAVAYPEESDLEHVLSLQFVPEEDALLLDFVFRGAYKRELLERTIQNMLLTGQMDMAAEELIFAQEEVAVTLKLPFQT</sequence>
<reference evidence="6 7" key="1">
    <citation type="submission" date="2019-03" db="EMBL/GenBank/DDBJ databases">
        <authorList>
            <person name="Kim M.K.M."/>
        </authorList>
    </citation>
    <scope>NUCLEOTIDE SEQUENCE [LARGE SCALE GENOMIC DNA]</scope>
    <source>
        <strain evidence="6 7">18JY21-1</strain>
    </source>
</reference>
<evidence type="ECO:0000256" key="2">
    <source>
        <dbReference type="ARBA" id="ARBA00022679"/>
    </source>
</evidence>
<organism evidence="6 7">
    <name type="scientific">Paenibacillus albiflavus</name>
    <dbReference type="NCBI Taxonomy" id="2545760"/>
    <lineage>
        <taxon>Bacteria</taxon>
        <taxon>Bacillati</taxon>
        <taxon>Bacillota</taxon>
        <taxon>Bacilli</taxon>
        <taxon>Bacillales</taxon>
        <taxon>Paenibacillaceae</taxon>
        <taxon>Paenibacillus</taxon>
    </lineage>
</organism>
<dbReference type="GO" id="GO:0000155">
    <property type="term" value="F:phosphorelay sensor kinase activity"/>
    <property type="evidence" value="ECO:0007669"/>
    <property type="project" value="InterPro"/>
</dbReference>
<keyword evidence="7" id="KW-1185">Reference proteome</keyword>
<evidence type="ECO:0000313" key="6">
    <source>
        <dbReference type="EMBL" id="TCZ75147.1"/>
    </source>
</evidence>
<dbReference type="AlphaFoldDB" id="A0A4R4E7P7"/>
<keyword evidence="4" id="KW-1133">Transmembrane helix</keyword>
<evidence type="ECO:0000256" key="4">
    <source>
        <dbReference type="SAM" id="Phobius"/>
    </source>
</evidence>
<keyword evidence="1" id="KW-0597">Phosphoprotein</keyword>
<dbReference type="Proteomes" id="UP000295418">
    <property type="component" value="Unassembled WGS sequence"/>
</dbReference>
<accession>A0A4R4E7P7</accession>
<dbReference type="InterPro" id="IPR039506">
    <property type="entry name" value="SPOB_a"/>
</dbReference>
<gene>
    <name evidence="6" type="ORF">E0485_18535</name>
</gene>
<protein>
    <recommendedName>
        <fullName evidence="5">Sporulation initiation phosphotransferase B C-terminal domain-containing protein</fullName>
    </recommendedName>
</protein>
<dbReference type="SMART" id="SM01317">
    <property type="entry name" value="SPOB_ab"/>
    <property type="match status" value="1"/>
</dbReference>
<evidence type="ECO:0000256" key="3">
    <source>
        <dbReference type="ARBA" id="ARBA00022777"/>
    </source>
</evidence>
<feature type="transmembrane region" description="Helical" evidence="4">
    <location>
        <begin position="20"/>
        <end position="40"/>
    </location>
</feature>
<evidence type="ECO:0000259" key="5">
    <source>
        <dbReference type="SMART" id="SM01317"/>
    </source>
</evidence>
<keyword evidence="3" id="KW-0418">Kinase</keyword>
<dbReference type="EMBL" id="SKFG01000022">
    <property type="protein sequence ID" value="TCZ75147.1"/>
    <property type="molecule type" value="Genomic_DNA"/>
</dbReference>
<proteinExistence type="predicted"/>
<name>A0A4R4E7P7_9BACL</name>
<dbReference type="SUPFAM" id="SSF55890">
    <property type="entry name" value="Sporulation response regulatory protein Spo0B"/>
    <property type="match status" value="1"/>
</dbReference>
<feature type="domain" description="Sporulation initiation phosphotransferase B C-terminal" evidence="5">
    <location>
        <begin position="142"/>
        <end position="263"/>
    </location>
</feature>
<keyword evidence="4" id="KW-0812">Transmembrane</keyword>
<dbReference type="InterPro" id="IPR016122">
    <property type="entry name" value="SpoOB_C"/>
</dbReference>
<keyword evidence="4" id="KW-0472">Membrane</keyword>